<feature type="compositionally biased region" description="Gly residues" evidence="16">
    <location>
        <begin position="166"/>
        <end position="182"/>
    </location>
</feature>
<feature type="domain" description="Protein kinase" evidence="17">
    <location>
        <begin position="333"/>
        <end position="574"/>
    </location>
</feature>
<evidence type="ECO:0000256" key="12">
    <source>
        <dbReference type="ARBA" id="ARBA00023136"/>
    </source>
</evidence>
<keyword evidence="18" id="KW-1185">Reference proteome</keyword>
<name>A0AAJ7X603_PETMA</name>
<keyword evidence="11" id="KW-0067">ATP-binding</keyword>
<dbReference type="SMART" id="SM00220">
    <property type="entry name" value="S_TKc"/>
    <property type="match status" value="1"/>
</dbReference>
<feature type="compositionally biased region" description="Acidic residues" evidence="16">
    <location>
        <begin position="933"/>
        <end position="945"/>
    </location>
</feature>
<dbReference type="AlphaFoldDB" id="A0AAJ7X603"/>
<feature type="region of interest" description="Disordered" evidence="16">
    <location>
        <begin position="1088"/>
        <end position="1135"/>
    </location>
</feature>
<feature type="coiled-coil region" evidence="15">
    <location>
        <begin position="627"/>
        <end position="654"/>
    </location>
</feature>
<sequence>MHTQSGRGGPPVILGGEPAPQRPAAAPPLTDIVACMLGPPDGSRGPRRDVSPSKPDDDRGFTEICTKEPDVTKQRRQQQQQQQMREVDGDRSALLSSSPEELASAGRAMSAGLLCRRQEVALGDGDDGAGGDSLVTLTILDGGGEGAGEGGARGRPPAGCRRPEVGGRGGVGGGSVGEGGSAGLRDATTVELPSSNSSSSSSSSSSSRRVATSVPGGGDLVRPPRSDLRDEDVYDDDEGQDEAEEEEEEEDEAEDEGKKEYGEGQPNGGRGDGGESSLEGMRRKMQRSKSTGGSFLEGLLGCLRPVWSILGKAYSTEYKLQQQDKWEVAFEEIAELQWLGSGAQGAVFLGKFRGEDVAIKKVREQRETDIKPLRKLKHPNIIAFKGVCTQAPCFCIIMEYCAQGQLFEVLRVGRLVSPHLLVDWTSGIASGMHYLHTHKIVHRDLKSPNVLVTQDDKVKISDFGTSKEMSDKSTKMSFAGTVAWMAPEVIRNEPVSEKVDIWSFGVVLWELLTGEVPYRDVDSSAIIWGVGSNSLHLPVPASCPDGFSLLLQQCWNSKPRNRPSFRQILLHLDIAAADVLATPHETYFQSQAEWREEVRAHFEKIKSEGTCIQRLDDELIRRRRHELRHALDIREHYERKLERANNLYLELSAVMVQLEAWEKDLLRREQDLERKYPGVYKRLPARPALRPSAVERLIKKKPSTHKPSSHGRRWGHAGRDSRPDLLRSEGIPGSTESSPVPSRAPPAPPVASAVPHKPQLSTPPGKGRYRGRARHRRTNSRGSHGDFSWLVALPRPDADSAANGTPARHRRDDGANLAADGARGAPAPLRPCADPDVVGAARIGAGRIDDDGAPRPNGDPRRAEVGGGGGGDAAAGHGVGSTSRLPRVSGAAAVLPGRGSGADAPHDVTAASVAGKHLRLQQRTSADAAQPDSSEEEEGEVDSEIDFPRRQRPHRCVSGFQSYSTFSSENLSASDDLEEGNTSDQSEPPQPTHAPVPQPARPLTPPRGAGGGGGTGATEDARDRRRRDDENDEDEFDDEEEDGHGGSGRGLASKSPEVPIEISTQSDGLSDKETAVRRVKTQISLGKLARDEITHPPVPSPVQSALAFRDSGSDTSEGEASDSTVATARARVFSW</sequence>
<evidence type="ECO:0000256" key="1">
    <source>
        <dbReference type="ARBA" id="ARBA00004370"/>
    </source>
</evidence>
<dbReference type="InterPro" id="IPR011009">
    <property type="entry name" value="Kinase-like_dom_sf"/>
</dbReference>
<organism evidence="18 19">
    <name type="scientific">Petromyzon marinus</name>
    <name type="common">Sea lamprey</name>
    <dbReference type="NCBI Taxonomy" id="7757"/>
    <lineage>
        <taxon>Eukaryota</taxon>
        <taxon>Metazoa</taxon>
        <taxon>Chordata</taxon>
        <taxon>Craniata</taxon>
        <taxon>Vertebrata</taxon>
        <taxon>Cyclostomata</taxon>
        <taxon>Hyperoartia</taxon>
        <taxon>Petromyzontiformes</taxon>
        <taxon>Petromyzontidae</taxon>
        <taxon>Petromyzon</taxon>
    </lineage>
</organism>
<keyword evidence="7" id="KW-0808">Transferase</keyword>
<evidence type="ECO:0000256" key="14">
    <source>
        <dbReference type="ARBA" id="ARBA00048329"/>
    </source>
</evidence>
<dbReference type="InterPro" id="IPR008271">
    <property type="entry name" value="Ser/Thr_kinase_AS"/>
</dbReference>
<evidence type="ECO:0000256" key="16">
    <source>
        <dbReference type="SAM" id="MobiDB-lite"/>
    </source>
</evidence>
<dbReference type="PROSITE" id="PS00108">
    <property type="entry name" value="PROTEIN_KINASE_ST"/>
    <property type="match status" value="1"/>
</dbReference>
<dbReference type="GO" id="GO:0016020">
    <property type="term" value="C:membrane"/>
    <property type="evidence" value="ECO:0007669"/>
    <property type="project" value="UniProtKB-SubCell"/>
</dbReference>
<evidence type="ECO:0000313" key="18">
    <source>
        <dbReference type="Proteomes" id="UP001318040"/>
    </source>
</evidence>
<dbReference type="Proteomes" id="UP001318040">
    <property type="component" value="Chromosome 2"/>
</dbReference>
<dbReference type="KEGG" id="pmrn:116949302"/>
<dbReference type="Pfam" id="PF07714">
    <property type="entry name" value="PK_Tyr_Ser-Thr"/>
    <property type="match status" value="1"/>
</dbReference>
<evidence type="ECO:0000256" key="6">
    <source>
        <dbReference type="ARBA" id="ARBA00022527"/>
    </source>
</evidence>
<dbReference type="FunFam" id="1.10.510.10:FF:000087">
    <property type="entry name" value="Mitogen-activated protein kinase kinase kinase 12"/>
    <property type="match status" value="1"/>
</dbReference>
<feature type="compositionally biased region" description="Gly residues" evidence="16">
    <location>
        <begin position="865"/>
        <end position="879"/>
    </location>
</feature>
<evidence type="ECO:0000313" key="19">
    <source>
        <dbReference type="RefSeq" id="XP_032822337.1"/>
    </source>
</evidence>
<comment type="subcellular location">
    <subcellularLocation>
        <location evidence="2">Cytoplasm</location>
    </subcellularLocation>
    <subcellularLocation>
        <location evidence="1">Membrane</location>
    </subcellularLocation>
</comment>
<feature type="compositionally biased region" description="Acidic residues" evidence="16">
    <location>
        <begin position="1030"/>
        <end position="1042"/>
    </location>
</feature>
<reference evidence="19" key="1">
    <citation type="submission" date="2025-08" db="UniProtKB">
        <authorList>
            <consortium name="RefSeq"/>
        </authorList>
    </citation>
    <scope>IDENTIFICATION</scope>
    <source>
        <tissue evidence="19">Sperm</tissue>
    </source>
</reference>
<feature type="compositionally biased region" description="Basic and acidic residues" evidence="16">
    <location>
        <begin position="44"/>
        <end position="73"/>
    </location>
</feature>
<keyword evidence="10" id="KW-0418">Kinase</keyword>
<keyword evidence="8" id="KW-0677">Repeat</keyword>
<feature type="compositionally biased region" description="Basic and acidic residues" evidence="16">
    <location>
        <begin position="1019"/>
        <end position="1029"/>
    </location>
</feature>
<accession>A0AAJ7X603</accession>
<evidence type="ECO:0000256" key="15">
    <source>
        <dbReference type="SAM" id="Coils"/>
    </source>
</evidence>
<dbReference type="InterPro" id="IPR000719">
    <property type="entry name" value="Prot_kinase_dom"/>
</dbReference>
<comment type="catalytic activity">
    <reaction evidence="14">
        <text>L-seryl-[protein] + ATP = O-phospho-L-seryl-[protein] + ADP + H(+)</text>
        <dbReference type="Rhea" id="RHEA:17989"/>
        <dbReference type="Rhea" id="RHEA-COMP:9863"/>
        <dbReference type="Rhea" id="RHEA-COMP:11604"/>
        <dbReference type="ChEBI" id="CHEBI:15378"/>
        <dbReference type="ChEBI" id="CHEBI:29999"/>
        <dbReference type="ChEBI" id="CHEBI:30616"/>
        <dbReference type="ChEBI" id="CHEBI:83421"/>
        <dbReference type="ChEBI" id="CHEBI:456216"/>
        <dbReference type="EC" id="2.7.11.25"/>
    </reaction>
</comment>
<evidence type="ECO:0000259" key="17">
    <source>
        <dbReference type="PROSITE" id="PS50011"/>
    </source>
</evidence>
<dbReference type="RefSeq" id="XP_032822337.1">
    <property type="nucleotide sequence ID" value="XM_032966446.1"/>
</dbReference>
<evidence type="ECO:0000256" key="11">
    <source>
        <dbReference type="ARBA" id="ARBA00022840"/>
    </source>
</evidence>
<dbReference type="GO" id="GO:0005737">
    <property type="term" value="C:cytoplasm"/>
    <property type="evidence" value="ECO:0007669"/>
    <property type="project" value="UniProtKB-SubCell"/>
</dbReference>
<feature type="compositionally biased region" description="Acidic residues" evidence="16">
    <location>
        <begin position="229"/>
        <end position="255"/>
    </location>
</feature>
<comment type="catalytic activity">
    <reaction evidence="13">
        <text>L-threonyl-[protein] + ATP = O-phospho-L-threonyl-[protein] + ADP + H(+)</text>
        <dbReference type="Rhea" id="RHEA:46608"/>
        <dbReference type="Rhea" id="RHEA-COMP:11060"/>
        <dbReference type="Rhea" id="RHEA-COMP:11605"/>
        <dbReference type="ChEBI" id="CHEBI:15378"/>
        <dbReference type="ChEBI" id="CHEBI:30013"/>
        <dbReference type="ChEBI" id="CHEBI:30616"/>
        <dbReference type="ChEBI" id="CHEBI:61977"/>
        <dbReference type="ChEBI" id="CHEBI:456216"/>
        <dbReference type="EC" id="2.7.11.25"/>
    </reaction>
</comment>
<feature type="compositionally biased region" description="Polar residues" evidence="16">
    <location>
        <begin position="959"/>
        <end position="973"/>
    </location>
</feature>
<protein>
    <recommendedName>
        <fullName evidence="4">mitogen-activated protein kinase kinase kinase</fullName>
        <ecNumber evidence="4">2.7.11.25</ecNumber>
    </recommendedName>
</protein>
<evidence type="ECO:0000256" key="9">
    <source>
        <dbReference type="ARBA" id="ARBA00022741"/>
    </source>
</evidence>
<dbReference type="Gene3D" id="3.30.200.20">
    <property type="entry name" value="Phosphorylase Kinase, domain 1"/>
    <property type="match status" value="1"/>
</dbReference>
<feature type="compositionally biased region" description="Low complexity" evidence="16">
    <location>
        <begin position="92"/>
        <end position="105"/>
    </location>
</feature>
<feature type="region of interest" description="Disordered" evidence="16">
    <location>
        <begin position="1"/>
        <end position="107"/>
    </location>
</feature>
<dbReference type="PROSITE" id="PS50011">
    <property type="entry name" value="PROTEIN_KINASE_DOM"/>
    <property type="match status" value="1"/>
</dbReference>
<feature type="compositionally biased region" description="Basic residues" evidence="16">
    <location>
        <begin position="698"/>
        <end position="716"/>
    </location>
</feature>
<dbReference type="PANTHER" id="PTHR44329:SF304">
    <property type="entry name" value="MITOGEN-ACTIVATED PROTEIN KINASE KINASE KINASE 13-LIKE ISOFORM X1"/>
    <property type="match status" value="1"/>
</dbReference>
<dbReference type="GO" id="GO:0005524">
    <property type="term" value="F:ATP binding"/>
    <property type="evidence" value="ECO:0007669"/>
    <property type="project" value="UniProtKB-KW"/>
</dbReference>
<dbReference type="EC" id="2.7.11.25" evidence="4"/>
<dbReference type="GO" id="GO:0004709">
    <property type="term" value="F:MAP kinase kinase kinase activity"/>
    <property type="evidence" value="ECO:0007669"/>
    <property type="project" value="UniProtKB-EC"/>
</dbReference>
<dbReference type="InterPro" id="IPR001245">
    <property type="entry name" value="Ser-Thr/Tyr_kinase_cat_dom"/>
</dbReference>
<keyword evidence="15" id="KW-0175">Coiled coil</keyword>
<keyword evidence="5" id="KW-0963">Cytoplasm</keyword>
<dbReference type="InterPro" id="IPR051681">
    <property type="entry name" value="Ser/Thr_Kinases-Pseudokinases"/>
</dbReference>
<evidence type="ECO:0000256" key="3">
    <source>
        <dbReference type="ARBA" id="ARBA00006529"/>
    </source>
</evidence>
<evidence type="ECO:0000256" key="8">
    <source>
        <dbReference type="ARBA" id="ARBA00022737"/>
    </source>
</evidence>
<comment type="similarity">
    <text evidence="3">Belongs to the protein kinase superfamily. STE Ser/Thr protein kinase family. MAP kinase kinase kinase subfamily.</text>
</comment>
<feature type="region of interest" description="Disordered" evidence="16">
    <location>
        <begin position="122"/>
        <end position="292"/>
    </location>
</feature>
<evidence type="ECO:0000256" key="2">
    <source>
        <dbReference type="ARBA" id="ARBA00004496"/>
    </source>
</evidence>
<feature type="compositionally biased region" description="Basic and acidic residues" evidence="16">
    <location>
        <begin position="717"/>
        <end position="727"/>
    </location>
</feature>
<feature type="compositionally biased region" description="Basic residues" evidence="16">
    <location>
        <begin position="767"/>
        <end position="779"/>
    </location>
</feature>
<feature type="region of interest" description="Disordered" evidence="16">
    <location>
        <begin position="691"/>
        <end position="1075"/>
    </location>
</feature>
<evidence type="ECO:0000256" key="13">
    <source>
        <dbReference type="ARBA" id="ARBA00047559"/>
    </source>
</evidence>
<dbReference type="SUPFAM" id="SSF56112">
    <property type="entry name" value="Protein kinase-like (PK-like)"/>
    <property type="match status" value="1"/>
</dbReference>
<feature type="compositionally biased region" description="Low complexity" evidence="16">
    <location>
        <begin position="18"/>
        <end position="28"/>
    </location>
</feature>
<keyword evidence="9" id="KW-0547">Nucleotide-binding</keyword>
<feature type="compositionally biased region" description="Gly residues" evidence="16">
    <location>
        <begin position="141"/>
        <end position="153"/>
    </location>
</feature>
<evidence type="ECO:0000256" key="10">
    <source>
        <dbReference type="ARBA" id="ARBA00022777"/>
    </source>
</evidence>
<dbReference type="Gene3D" id="1.10.510.10">
    <property type="entry name" value="Transferase(Phosphotransferase) domain 1"/>
    <property type="match status" value="1"/>
</dbReference>
<evidence type="ECO:0000256" key="7">
    <source>
        <dbReference type="ARBA" id="ARBA00022679"/>
    </source>
</evidence>
<dbReference type="PANTHER" id="PTHR44329">
    <property type="entry name" value="SERINE/THREONINE-PROTEIN KINASE TNNI3K-RELATED"/>
    <property type="match status" value="1"/>
</dbReference>
<keyword evidence="12" id="KW-0472">Membrane</keyword>
<feature type="compositionally biased region" description="Low complexity" evidence="16">
    <location>
        <begin position="194"/>
        <end position="207"/>
    </location>
</feature>
<evidence type="ECO:0000256" key="5">
    <source>
        <dbReference type="ARBA" id="ARBA00022490"/>
    </source>
</evidence>
<proteinExistence type="inferred from homology"/>
<feature type="compositionally biased region" description="Pro residues" evidence="16">
    <location>
        <begin position="988"/>
        <end position="1005"/>
    </location>
</feature>
<dbReference type="PRINTS" id="PR00109">
    <property type="entry name" value="TYRKINASE"/>
</dbReference>
<gene>
    <name evidence="19" type="primary">LOC116949302</name>
</gene>
<keyword evidence="6" id="KW-0723">Serine/threonine-protein kinase</keyword>
<dbReference type="CDD" id="cd14059">
    <property type="entry name" value="STKc_MAP3K12_13"/>
    <property type="match status" value="1"/>
</dbReference>
<feature type="compositionally biased region" description="Basic and acidic residues" evidence="16">
    <location>
        <begin position="847"/>
        <end position="864"/>
    </location>
</feature>
<evidence type="ECO:0000256" key="4">
    <source>
        <dbReference type="ARBA" id="ARBA00012406"/>
    </source>
</evidence>
<dbReference type="FunFam" id="3.30.200.20:FF:000095">
    <property type="entry name" value="Mitogen-activated protein kinase kinase kinase 12"/>
    <property type="match status" value="1"/>
</dbReference>